<dbReference type="Proteomes" id="UP001242313">
    <property type="component" value="Unassembled WGS sequence"/>
</dbReference>
<accession>A0ABU0FWB7</accession>
<reference evidence="1 2" key="1">
    <citation type="submission" date="2023-07" db="EMBL/GenBank/DDBJ databases">
        <title>Genomic Encyclopedia of Type Strains, Phase IV (KMG-IV): sequencing the most valuable type-strain genomes for metagenomic binning, comparative biology and taxonomic classification.</title>
        <authorList>
            <person name="Goeker M."/>
        </authorList>
    </citation>
    <scope>NUCLEOTIDE SEQUENCE [LARGE SCALE GENOMIC DNA]</scope>
    <source>
        <strain evidence="1 2">DSM 19598</strain>
    </source>
</reference>
<proteinExistence type="predicted"/>
<gene>
    <name evidence="1" type="ORF">J2S25_002421</name>
</gene>
<dbReference type="EMBL" id="JAUSUN010000013">
    <property type="protein sequence ID" value="MDQ0414214.1"/>
    <property type="molecule type" value="Genomic_DNA"/>
</dbReference>
<comment type="caution">
    <text evidence="1">The sequence shown here is derived from an EMBL/GenBank/DDBJ whole genome shotgun (WGS) entry which is preliminary data.</text>
</comment>
<organism evidence="1 2">
    <name type="scientific">Mesobacillus stamsii</name>
    <dbReference type="NCBI Taxonomy" id="225347"/>
    <lineage>
        <taxon>Bacteria</taxon>
        <taxon>Bacillati</taxon>
        <taxon>Bacillota</taxon>
        <taxon>Bacilli</taxon>
        <taxon>Bacillales</taxon>
        <taxon>Bacillaceae</taxon>
        <taxon>Mesobacillus</taxon>
    </lineage>
</organism>
<name>A0ABU0FWB7_9BACI</name>
<keyword evidence="2" id="KW-1185">Reference proteome</keyword>
<dbReference type="RefSeq" id="WP_307191999.1">
    <property type="nucleotide sequence ID" value="NZ_JAUSUN010000013.1"/>
</dbReference>
<sequence>MKQMEKQQENVKNLLALLKENPDLEILPMIDYEVCAGDEYARCLGSWGKAKIDSFCVPEFDNERIYFKSNDEDRLAEKIYDRLETENPYSAPEVLSMMTEMALEEIKWEKVIVVNINTPDRY</sequence>
<evidence type="ECO:0000313" key="2">
    <source>
        <dbReference type="Proteomes" id="UP001242313"/>
    </source>
</evidence>
<evidence type="ECO:0000313" key="1">
    <source>
        <dbReference type="EMBL" id="MDQ0414214.1"/>
    </source>
</evidence>
<protein>
    <submittedName>
        <fullName evidence="1">Uncharacterized protein</fullName>
    </submittedName>
</protein>